<evidence type="ECO:0000313" key="3">
    <source>
        <dbReference type="EMBL" id="CRX37660.1"/>
    </source>
</evidence>
<accession>A0A0H5E378</accession>
<dbReference type="SUPFAM" id="SSF52058">
    <property type="entry name" value="L domain-like"/>
    <property type="match status" value="1"/>
</dbReference>
<dbReference type="InterPro" id="IPR050216">
    <property type="entry name" value="LRR_domain-containing"/>
</dbReference>
<dbReference type="Gene3D" id="3.80.10.10">
    <property type="entry name" value="Ribonuclease Inhibitor"/>
    <property type="match status" value="1"/>
</dbReference>
<dbReference type="InterPro" id="IPR001611">
    <property type="entry name" value="Leu-rich_rpt"/>
</dbReference>
<proteinExistence type="predicted"/>
<gene>
    <name evidence="3" type="ORF">ELAC_0299</name>
</gene>
<reference evidence="4" key="1">
    <citation type="submission" date="2015-06" db="EMBL/GenBank/DDBJ databases">
        <authorList>
            <person name="Bertelli C."/>
        </authorList>
    </citation>
    <scope>NUCLEOTIDE SEQUENCE [LARGE SCALE GENOMIC DNA]</scope>
    <source>
        <strain evidence="4">CRIB-30</strain>
    </source>
</reference>
<evidence type="ECO:0000313" key="4">
    <source>
        <dbReference type="Proteomes" id="UP000220251"/>
    </source>
</evidence>
<dbReference type="RefSeq" id="WP_098037520.1">
    <property type="nucleotide sequence ID" value="NZ_CWGJ01000005.1"/>
</dbReference>
<dbReference type="InterPro" id="IPR032675">
    <property type="entry name" value="LRR_dom_sf"/>
</dbReference>
<dbReference type="Proteomes" id="UP000220251">
    <property type="component" value="Unassembled WGS sequence"/>
</dbReference>
<evidence type="ECO:0008006" key="5">
    <source>
        <dbReference type="Google" id="ProtNLM"/>
    </source>
</evidence>
<sequence>MAMISDIDSISGLPVELWRPILIEAKEPNASLACRLFQELYADPATLRATIEDDLKQRGIDPLLTGNAAAVEQLRRVKACLVSRLVTVASDDFLTKLKDSSPFSIFTYIRAFKEEEAIALCRLCAALLPQIKRVLTIDPQTFMDDLPKNPLDRARCIRTLLKDNHEQLKLIEEVSLKGLGLTVIPEELNLFTGLKRVDLSDNRLTALPASMGGSWTNLEKLSLNYNPVTTVRTGFGASWVNLKAFSLVKGHMTSLPEDFGATWAKIEEVDLNFGKLASLPQNFGINWQRVEKVFIDSNQLTDLPSNLSERWLELKFIRIRANPLEAARLQEILSGFENLLGAF</sequence>
<dbReference type="PANTHER" id="PTHR48051">
    <property type="match status" value="1"/>
</dbReference>
<dbReference type="EMBL" id="CWGJ01000005">
    <property type="protein sequence ID" value="CRX37660.1"/>
    <property type="molecule type" value="Genomic_DNA"/>
</dbReference>
<dbReference type="GO" id="GO:0005737">
    <property type="term" value="C:cytoplasm"/>
    <property type="evidence" value="ECO:0007669"/>
    <property type="project" value="TreeGrafter"/>
</dbReference>
<dbReference type="OrthoDB" id="330733at2"/>
<protein>
    <recommendedName>
        <fullName evidence="5">Leucine-rich repeat-containing protein</fullName>
    </recommendedName>
</protein>
<dbReference type="PANTHER" id="PTHR48051:SF1">
    <property type="entry name" value="RAS SUPPRESSOR PROTEIN 1"/>
    <property type="match status" value="1"/>
</dbReference>
<name>A0A0H5E378_9BACT</name>
<keyword evidence="2" id="KW-0677">Repeat</keyword>
<keyword evidence="1" id="KW-0433">Leucine-rich repeat</keyword>
<dbReference type="Pfam" id="PF13855">
    <property type="entry name" value="LRR_8"/>
    <property type="match status" value="1"/>
</dbReference>
<keyword evidence="4" id="KW-1185">Reference proteome</keyword>
<organism evidence="3 4">
    <name type="scientific">Estrella lausannensis</name>
    <dbReference type="NCBI Taxonomy" id="483423"/>
    <lineage>
        <taxon>Bacteria</taxon>
        <taxon>Pseudomonadati</taxon>
        <taxon>Chlamydiota</taxon>
        <taxon>Chlamydiia</taxon>
        <taxon>Parachlamydiales</taxon>
        <taxon>Candidatus Criblamydiaceae</taxon>
        <taxon>Estrella</taxon>
    </lineage>
</organism>
<dbReference type="AlphaFoldDB" id="A0A0H5E378"/>
<evidence type="ECO:0000256" key="2">
    <source>
        <dbReference type="ARBA" id="ARBA00022737"/>
    </source>
</evidence>
<evidence type="ECO:0000256" key="1">
    <source>
        <dbReference type="ARBA" id="ARBA00022614"/>
    </source>
</evidence>